<keyword evidence="6 7" id="KW-0040">ANK repeat</keyword>
<evidence type="ECO:0000313" key="12">
    <source>
        <dbReference type="EnsemblMetazoa" id="XP_014255362.1"/>
    </source>
</evidence>
<feature type="coiled-coil region" evidence="9">
    <location>
        <begin position="417"/>
        <end position="444"/>
    </location>
</feature>
<dbReference type="OMA" id="DPNYYHE"/>
<keyword evidence="13" id="KW-1185">Reference proteome</keyword>
<dbReference type="InterPro" id="IPR002110">
    <property type="entry name" value="Ankyrin_rpt"/>
</dbReference>
<evidence type="ECO:0000256" key="2">
    <source>
        <dbReference type="ARBA" id="ARBA00022723"/>
    </source>
</evidence>
<keyword evidence="1" id="KW-0343">GTPase activation</keyword>
<dbReference type="InterPro" id="IPR037278">
    <property type="entry name" value="ARFGAP/RecO"/>
</dbReference>
<dbReference type="SMART" id="SM00248">
    <property type="entry name" value="ANK"/>
    <property type="match status" value="3"/>
</dbReference>
<dbReference type="AlphaFoldDB" id="A0A8I6S1X3"/>
<dbReference type="Pfam" id="PF01412">
    <property type="entry name" value="ArfGap"/>
    <property type="match status" value="1"/>
</dbReference>
<dbReference type="InterPro" id="IPR001164">
    <property type="entry name" value="ArfGAP_dom"/>
</dbReference>
<dbReference type="CTD" id="36122"/>
<evidence type="ECO:0000256" key="1">
    <source>
        <dbReference type="ARBA" id="ARBA00022468"/>
    </source>
</evidence>
<dbReference type="PROSITE" id="PS50115">
    <property type="entry name" value="ARFGAP"/>
    <property type="match status" value="1"/>
</dbReference>
<dbReference type="Pfam" id="PF12205">
    <property type="entry name" value="GIT1_C"/>
    <property type="match status" value="1"/>
</dbReference>
<evidence type="ECO:0000256" key="10">
    <source>
        <dbReference type="SAM" id="MobiDB-lite"/>
    </source>
</evidence>
<dbReference type="Pfam" id="PF12796">
    <property type="entry name" value="Ank_2"/>
    <property type="match status" value="1"/>
</dbReference>
<evidence type="ECO:0000256" key="5">
    <source>
        <dbReference type="ARBA" id="ARBA00022833"/>
    </source>
</evidence>
<dbReference type="GO" id="GO:0032012">
    <property type="term" value="P:regulation of ARF protein signal transduction"/>
    <property type="evidence" value="ECO:0007669"/>
    <property type="project" value="InterPro"/>
</dbReference>
<organism evidence="12 13">
    <name type="scientific">Cimex lectularius</name>
    <name type="common">Bed bug</name>
    <name type="synonym">Acanthia lectularia</name>
    <dbReference type="NCBI Taxonomy" id="79782"/>
    <lineage>
        <taxon>Eukaryota</taxon>
        <taxon>Metazoa</taxon>
        <taxon>Ecdysozoa</taxon>
        <taxon>Arthropoda</taxon>
        <taxon>Hexapoda</taxon>
        <taxon>Insecta</taxon>
        <taxon>Pterygota</taxon>
        <taxon>Neoptera</taxon>
        <taxon>Paraneoptera</taxon>
        <taxon>Hemiptera</taxon>
        <taxon>Heteroptera</taxon>
        <taxon>Panheteroptera</taxon>
        <taxon>Cimicomorpha</taxon>
        <taxon>Cimicidae</taxon>
        <taxon>Cimex</taxon>
    </lineage>
</organism>
<dbReference type="PROSITE" id="PS50297">
    <property type="entry name" value="ANK_REP_REGION"/>
    <property type="match status" value="1"/>
</dbReference>
<dbReference type="SUPFAM" id="SSF57863">
    <property type="entry name" value="ArfGap/RecO-like zinc finger"/>
    <property type="match status" value="1"/>
</dbReference>
<dbReference type="Proteomes" id="UP000494040">
    <property type="component" value="Unassembled WGS sequence"/>
</dbReference>
<dbReference type="InterPro" id="IPR013724">
    <property type="entry name" value="GIT_SHD"/>
</dbReference>
<keyword evidence="5" id="KW-0862">Zinc</keyword>
<reference evidence="12" key="1">
    <citation type="submission" date="2022-01" db="UniProtKB">
        <authorList>
            <consortium name="EnsemblMetazoa"/>
        </authorList>
    </citation>
    <scope>IDENTIFICATION</scope>
</reference>
<sequence>MNKLAKHADICADCGSLDPPWAVVNRGLLVCDECCSIHRSLGRHVSQVKSLKRSHWNISQLKMVQNLNNGGINSLWEHSLGEVKSKKKPTPKDPLHPNKAEFIRAKHKELQFVLKSTVSPEDLNLQLHSSVRTSNIDTSLRLLAQGADPNFLHPEKGTRALHVAAKAGQLSQIELLAIYGADPNAKDVHGNTAMHIAKLSGHREVQMRLVEMLYTVTDRLIYFLTRLRPDHQAGQHFVLPEPRDCLVNPSPSDIGKSRLSQLNNNQFEEFVMDVYDEVDRRETETIWLSSGASLEYSSVPFLPVDPDLSSMRNQGRQKLARLSTQEFSALILDILHDAHKRQNTKKKTKDTEEEPLYDSVASDDDYATVEQLAIMVAQNSRGLPLMLSEPAKSTIAKAETSLERELREKLLIAQARESQLSVQIQRLNKRVDEVNIENEKLKRSLKVSVAQSEPDPVMELRPTSQNSLPSPRPASMYEPRDAIRVQSVMPLPEEVIRRTNQVTKRIQELWSAVRPPESNFVYVPCAERIRVAVAELTAIFPQKLTDDEIRSWMYQLNTSTTRLQFECTELEKCAESVRSLAFQIADANRRLITRFK</sequence>
<dbReference type="OrthoDB" id="5588096at2759"/>
<dbReference type="Pfam" id="PF08518">
    <property type="entry name" value="GIT_SHD"/>
    <property type="match status" value="2"/>
</dbReference>
<dbReference type="RefSeq" id="XP_014255362.1">
    <property type="nucleotide sequence ID" value="XM_014399876.2"/>
</dbReference>
<dbReference type="InterPro" id="IPR038508">
    <property type="entry name" value="ArfGAP_dom_sf"/>
</dbReference>
<dbReference type="Gene3D" id="1.10.220.150">
    <property type="entry name" value="Arf GTPase activating protein"/>
    <property type="match status" value="1"/>
</dbReference>
<dbReference type="CDD" id="cd08833">
    <property type="entry name" value="ArfGap_GIT"/>
    <property type="match status" value="1"/>
</dbReference>
<dbReference type="GO" id="GO:0031267">
    <property type="term" value="F:small GTPase binding"/>
    <property type="evidence" value="ECO:0007669"/>
    <property type="project" value="TreeGrafter"/>
</dbReference>
<accession>A0A8I6S1X3</accession>
<evidence type="ECO:0000259" key="11">
    <source>
        <dbReference type="PROSITE" id="PS50115"/>
    </source>
</evidence>
<feature type="region of interest" description="Disordered" evidence="10">
    <location>
        <begin position="341"/>
        <end position="361"/>
    </location>
</feature>
<dbReference type="InterPro" id="IPR022018">
    <property type="entry name" value="GIT1_C"/>
</dbReference>
<feature type="region of interest" description="Disordered" evidence="10">
    <location>
        <begin position="450"/>
        <end position="476"/>
    </location>
</feature>
<keyword evidence="4 8" id="KW-0863">Zinc-finger</keyword>
<dbReference type="GO" id="GO:0008277">
    <property type="term" value="P:regulation of G protein-coupled receptor signaling pathway"/>
    <property type="evidence" value="ECO:0007669"/>
    <property type="project" value="TreeGrafter"/>
</dbReference>
<dbReference type="EnsemblMetazoa" id="XM_014399876.2">
    <property type="protein sequence ID" value="XP_014255362.1"/>
    <property type="gene ID" value="LOC106669953"/>
</dbReference>
<dbReference type="PANTHER" id="PTHR46097">
    <property type="entry name" value="G PROTEIN-COUPLED RECEPTOR KINASE INTERACTING ARFGAP"/>
    <property type="match status" value="1"/>
</dbReference>
<keyword evidence="2" id="KW-0479">Metal-binding</keyword>
<keyword evidence="3" id="KW-0677">Repeat</keyword>
<dbReference type="KEGG" id="clec:106669953"/>
<keyword evidence="9" id="KW-0175">Coiled coil</keyword>
<dbReference type="SUPFAM" id="SSF48403">
    <property type="entry name" value="Ankyrin repeat"/>
    <property type="match status" value="1"/>
</dbReference>
<proteinExistence type="predicted"/>
<dbReference type="GeneID" id="106669953"/>
<dbReference type="InterPro" id="IPR047161">
    <property type="entry name" value="GIT-like"/>
</dbReference>
<evidence type="ECO:0000256" key="3">
    <source>
        <dbReference type="ARBA" id="ARBA00022737"/>
    </source>
</evidence>
<protein>
    <recommendedName>
        <fullName evidence="11">Arf-GAP domain-containing protein</fullName>
    </recommendedName>
</protein>
<dbReference type="GO" id="GO:0007420">
    <property type="term" value="P:brain development"/>
    <property type="evidence" value="ECO:0007669"/>
    <property type="project" value="InterPro"/>
</dbReference>
<feature type="domain" description="Arf-GAP" evidence="11">
    <location>
        <begin position="1"/>
        <end position="120"/>
    </location>
</feature>
<name>A0A8I6S1X3_CIMLE</name>
<evidence type="ECO:0000256" key="4">
    <source>
        <dbReference type="ARBA" id="ARBA00022771"/>
    </source>
</evidence>
<dbReference type="GO" id="GO:0036465">
    <property type="term" value="P:synaptic vesicle recycling"/>
    <property type="evidence" value="ECO:0007669"/>
    <property type="project" value="TreeGrafter"/>
</dbReference>
<dbReference type="SMART" id="SM00555">
    <property type="entry name" value="GIT"/>
    <property type="match status" value="2"/>
</dbReference>
<evidence type="ECO:0000313" key="13">
    <source>
        <dbReference type="Proteomes" id="UP000494040"/>
    </source>
</evidence>
<dbReference type="PROSITE" id="PS50088">
    <property type="entry name" value="ANK_REPEAT"/>
    <property type="match status" value="1"/>
</dbReference>
<evidence type="ECO:0000256" key="6">
    <source>
        <dbReference type="ARBA" id="ARBA00023043"/>
    </source>
</evidence>
<dbReference type="PRINTS" id="PR00405">
    <property type="entry name" value="REVINTRACTNG"/>
</dbReference>
<dbReference type="GO" id="GO:0005096">
    <property type="term" value="F:GTPase activator activity"/>
    <property type="evidence" value="ECO:0007669"/>
    <property type="project" value="UniProtKB-KW"/>
</dbReference>
<dbReference type="SMART" id="SM00105">
    <property type="entry name" value="ArfGap"/>
    <property type="match status" value="1"/>
</dbReference>
<feature type="repeat" description="ANK" evidence="7">
    <location>
        <begin position="156"/>
        <end position="188"/>
    </location>
</feature>
<dbReference type="Gene3D" id="1.20.120.330">
    <property type="entry name" value="Nucleotidyltransferases domain 2"/>
    <property type="match status" value="1"/>
</dbReference>
<dbReference type="GO" id="GO:0008270">
    <property type="term" value="F:zinc ion binding"/>
    <property type="evidence" value="ECO:0007669"/>
    <property type="project" value="UniProtKB-KW"/>
</dbReference>
<evidence type="ECO:0000256" key="9">
    <source>
        <dbReference type="SAM" id="Coils"/>
    </source>
</evidence>
<dbReference type="InterPro" id="IPR036770">
    <property type="entry name" value="Ankyrin_rpt-contain_sf"/>
</dbReference>
<dbReference type="PANTHER" id="PTHR46097:SF3">
    <property type="entry name" value="ARF GTPASE-ACTIVATING PROTEIN GIT"/>
    <property type="match status" value="1"/>
</dbReference>
<evidence type="ECO:0000256" key="8">
    <source>
        <dbReference type="PROSITE-ProRule" id="PRU00288"/>
    </source>
</evidence>
<dbReference type="Gene3D" id="1.25.40.20">
    <property type="entry name" value="Ankyrin repeat-containing domain"/>
    <property type="match status" value="1"/>
</dbReference>
<dbReference type="GO" id="GO:0098793">
    <property type="term" value="C:presynapse"/>
    <property type="evidence" value="ECO:0007669"/>
    <property type="project" value="GOC"/>
</dbReference>
<feature type="compositionally biased region" description="Acidic residues" evidence="10">
    <location>
        <begin position="351"/>
        <end position="361"/>
    </location>
</feature>
<evidence type="ECO:0000256" key="7">
    <source>
        <dbReference type="PROSITE-ProRule" id="PRU00023"/>
    </source>
</evidence>